<dbReference type="Proteomes" id="UP001176517">
    <property type="component" value="Unassembled WGS sequence"/>
</dbReference>
<protein>
    <recommendedName>
        <fullName evidence="4">Cleft lip and palate transmembrane protein 1</fullName>
    </recommendedName>
</protein>
<organism evidence="2 3">
    <name type="scientific">Tilletia horrida</name>
    <dbReference type="NCBI Taxonomy" id="155126"/>
    <lineage>
        <taxon>Eukaryota</taxon>
        <taxon>Fungi</taxon>
        <taxon>Dikarya</taxon>
        <taxon>Basidiomycota</taxon>
        <taxon>Ustilaginomycotina</taxon>
        <taxon>Exobasidiomycetes</taxon>
        <taxon>Tilletiales</taxon>
        <taxon>Tilletiaceae</taxon>
        <taxon>Tilletia</taxon>
    </lineage>
</organism>
<feature type="transmembrane region" description="Helical" evidence="1">
    <location>
        <begin position="33"/>
        <end position="54"/>
    </location>
</feature>
<sequence length="743" mass="83879">MSSHRRVSGGDPISGDAMAGRRRRRRSIGCYRVCQYLCAVFACVSALFLGRFGLQVFDKHYHPFRNEYLTFDIPESAAVKPLFTNRTVFDVEATLWLNITGYLQHNPDLGQQWQHLKVETYVRADRNITEAAVFNDIVLRDLKIDSKEFTSVKVRLPSAPFFQDPALGPHLRSTFVLVPRSGVDVPPGATFNASYSALPLPLIDNKPRPGMVMSAETGVGITTTTKIPDLSSLYGVANAQGQNFFYKRRRELHWPKKRPVKNESLPVIFLNHTDRPETQLVDPQSQSLIDNTDSSIWHKNGTTYISRNARYISTRNRIAIGERSPIFMRSLYLMRHAILAGRLVICIHQAAGRAFPSCDPAKVKMDRDGGAFDQLLFSNYAEFNDPDSHEAAPEGLITRYLPALVTLETSQLWKYRLELPDFGTDQALEMQKAGVIEYDWELYFSPLSFATRFFDKVGAQNYQVIQDRFPIMRQGQVVNQEKNITHEDMAYHLAFKGDRTHPDSKPWRNLIATSSSAFIQLICAISGISIAATLTSVTSSLFEMGYDVANNTFGGWLVPNCLTFAYIYFQLRVALRLKVVGWRLQRMKPSHRERASSRLDAMPLWMSLGLPAALSILYMTGVPDTLVVRPALGHAPEPEIGRWIFLLRIYSALEIAAGIRQIWFNHKCRTYAGVSRIASILLLFDAVVNHTLLQNVYAISGHLEIRPKLTLADVFRAAMLSIQGCQALILPPVDQNVEDKDDE</sequence>
<keyword evidence="1" id="KW-1133">Transmembrane helix</keyword>
<accession>A0AAN6GMB2</accession>
<evidence type="ECO:0008006" key="4">
    <source>
        <dbReference type="Google" id="ProtNLM"/>
    </source>
</evidence>
<keyword evidence="1" id="KW-0472">Membrane</keyword>
<reference evidence="2" key="1">
    <citation type="journal article" date="2023" name="PhytoFront">
        <title>Draft Genome Resources of Seven Strains of Tilletia horrida, Causal Agent of Kernel Smut of Rice.</title>
        <authorList>
            <person name="Khanal S."/>
            <person name="Antony Babu S."/>
            <person name="Zhou X.G."/>
        </authorList>
    </citation>
    <scope>NUCLEOTIDE SEQUENCE</scope>
    <source>
        <strain evidence="2">TX6</strain>
    </source>
</reference>
<dbReference type="EMBL" id="JAPDMZ010000148">
    <property type="protein sequence ID" value="KAK0547947.1"/>
    <property type="molecule type" value="Genomic_DNA"/>
</dbReference>
<gene>
    <name evidence="2" type="ORF">OC846_004669</name>
</gene>
<dbReference type="AlphaFoldDB" id="A0AAN6GMB2"/>
<comment type="caution">
    <text evidence="2">The sequence shown here is derived from an EMBL/GenBank/DDBJ whole genome shotgun (WGS) entry which is preliminary data.</text>
</comment>
<name>A0AAN6GMB2_9BASI</name>
<proteinExistence type="predicted"/>
<evidence type="ECO:0000313" key="2">
    <source>
        <dbReference type="EMBL" id="KAK0547947.1"/>
    </source>
</evidence>
<evidence type="ECO:0000256" key="1">
    <source>
        <dbReference type="SAM" id="Phobius"/>
    </source>
</evidence>
<keyword evidence="1" id="KW-0812">Transmembrane</keyword>
<evidence type="ECO:0000313" key="3">
    <source>
        <dbReference type="Proteomes" id="UP001176517"/>
    </source>
</evidence>
<keyword evidence="3" id="KW-1185">Reference proteome</keyword>